<dbReference type="InterPro" id="IPR036291">
    <property type="entry name" value="NAD(P)-bd_dom_sf"/>
</dbReference>
<dbReference type="SUPFAM" id="SSF51735">
    <property type="entry name" value="NAD(P)-binding Rossmann-fold domains"/>
    <property type="match status" value="1"/>
</dbReference>
<dbReference type="OrthoDB" id="3178062at2"/>
<dbReference type="GO" id="GO:0008202">
    <property type="term" value="P:steroid metabolic process"/>
    <property type="evidence" value="ECO:0007669"/>
    <property type="project" value="TreeGrafter"/>
</dbReference>
<dbReference type="EMBL" id="LLZU01000010">
    <property type="protein sequence ID" value="KRV49712.1"/>
    <property type="molecule type" value="Genomic_DNA"/>
</dbReference>
<evidence type="ECO:0000313" key="2">
    <source>
        <dbReference type="Proteomes" id="UP000050867"/>
    </source>
</evidence>
<keyword evidence="2" id="KW-1185">Reference proteome</keyword>
<dbReference type="CDD" id="cd05374">
    <property type="entry name" value="17beta-HSD-like_SDR_c"/>
    <property type="match status" value="1"/>
</dbReference>
<dbReference type="Proteomes" id="UP000050867">
    <property type="component" value="Unassembled WGS sequence"/>
</dbReference>
<dbReference type="eggNOG" id="COG1028">
    <property type="taxonomic scope" value="Bacteria"/>
</dbReference>
<dbReference type="STRING" id="76728.AQ490_18555"/>
<reference evidence="1 2" key="1">
    <citation type="submission" date="2015-10" db="EMBL/GenBank/DDBJ databases">
        <title>Draft genome sequence of pyrrolomycin-producing Streptomyces vitaminophilus.</title>
        <authorList>
            <person name="Graham D.E."/>
            <person name="Mahan K.M."/>
            <person name="Klingeman D.M."/>
            <person name="Hettich R.L."/>
            <person name="Parry R.J."/>
        </authorList>
    </citation>
    <scope>NUCLEOTIDE SEQUENCE [LARGE SCALE GENOMIC DNA]</scope>
    <source>
        <strain evidence="1 2">ATCC 31673</strain>
    </source>
</reference>
<organism evidence="1 2">
    <name type="scientific">Wenjunlia vitaminophila</name>
    <name type="common">Streptomyces vitaminophilus</name>
    <dbReference type="NCBI Taxonomy" id="76728"/>
    <lineage>
        <taxon>Bacteria</taxon>
        <taxon>Bacillati</taxon>
        <taxon>Actinomycetota</taxon>
        <taxon>Actinomycetes</taxon>
        <taxon>Kitasatosporales</taxon>
        <taxon>Streptomycetaceae</taxon>
        <taxon>Wenjunlia</taxon>
    </lineage>
</organism>
<name>A0A0T6LUM7_WENVI</name>
<proteinExistence type="predicted"/>
<dbReference type="GO" id="GO:0016491">
    <property type="term" value="F:oxidoreductase activity"/>
    <property type="evidence" value="ECO:0007669"/>
    <property type="project" value="TreeGrafter"/>
</dbReference>
<gene>
    <name evidence="1" type="ORF">AQ490_18555</name>
</gene>
<protein>
    <submittedName>
        <fullName evidence="1">Uncharacterized protein</fullName>
    </submittedName>
</protein>
<dbReference type="PANTHER" id="PTHR43313">
    <property type="entry name" value="SHORT-CHAIN DEHYDROGENASE/REDUCTASE FAMILY 9C"/>
    <property type="match status" value="1"/>
</dbReference>
<comment type="caution">
    <text evidence="1">The sequence shown here is derived from an EMBL/GenBank/DDBJ whole genome shotgun (WGS) entry which is preliminary data.</text>
</comment>
<accession>A0A0T6LUM7</accession>
<dbReference type="InterPro" id="IPR002347">
    <property type="entry name" value="SDR_fam"/>
</dbReference>
<evidence type="ECO:0000313" key="1">
    <source>
        <dbReference type="EMBL" id="KRV49712.1"/>
    </source>
</evidence>
<dbReference type="PANTHER" id="PTHR43313:SF1">
    <property type="entry name" value="3BETA-HYDROXYSTEROID DEHYDROGENASE DHS-16"/>
    <property type="match status" value="1"/>
</dbReference>
<sequence>MSTTTGGSLGAVVITGTSSGIGRATAVALADAGYYVFAGVRKEADGKAVRAQTEGDLTPLLIDVTDPASVAEAVTEVTEHVREQGLVGLVNNAGVGVAWPMEHVPAHELRRQYDVNVFGQVDVVQAFLPLLRAATGRIVNIGSVADRLSLPFCGPLFSSKWAFASITETLRLELRPWGIHVVLVEPASIHSAAVGKFEEDSRRVLAQLNDVGRENYGATYRAVTRRALARERAGSDPRVVADVVLEALTSRRPRTRYLVGKDARPLALMARYAPDRVFDRLRVQMFGLPRRFGGVRTTSGAPPIRRRPER</sequence>
<dbReference type="AlphaFoldDB" id="A0A0T6LUM7"/>
<dbReference type="RefSeq" id="WP_051087465.1">
    <property type="nucleotide sequence ID" value="NZ_LLZU01000010.1"/>
</dbReference>
<dbReference type="Gene3D" id="3.40.50.720">
    <property type="entry name" value="NAD(P)-binding Rossmann-like Domain"/>
    <property type="match status" value="1"/>
</dbReference>
<dbReference type="Pfam" id="PF00106">
    <property type="entry name" value="adh_short"/>
    <property type="match status" value="1"/>
</dbReference>
<dbReference type="PRINTS" id="PR00081">
    <property type="entry name" value="GDHRDH"/>
</dbReference>